<feature type="region of interest" description="Disordered" evidence="5">
    <location>
        <begin position="362"/>
        <end position="390"/>
    </location>
</feature>
<dbReference type="Pfam" id="PF00271">
    <property type="entry name" value="Helicase_C"/>
    <property type="match status" value="1"/>
</dbReference>
<dbReference type="InterPro" id="IPR001650">
    <property type="entry name" value="Helicase_C-like"/>
</dbReference>
<dbReference type="Pfam" id="PF12029">
    <property type="entry name" value="DUF3516"/>
    <property type="match status" value="1"/>
</dbReference>
<keyword evidence="8" id="KW-1185">Reference proteome</keyword>
<gene>
    <name evidence="7" type="ORF">GCM10025868_44190</name>
</gene>
<evidence type="ECO:0000259" key="6">
    <source>
        <dbReference type="PROSITE" id="PS51194"/>
    </source>
</evidence>
<dbReference type="SMART" id="SM00490">
    <property type="entry name" value="HELICc"/>
    <property type="match status" value="1"/>
</dbReference>
<evidence type="ECO:0000256" key="3">
    <source>
        <dbReference type="ARBA" id="ARBA00022806"/>
    </source>
</evidence>
<keyword evidence="3" id="KW-0347">Helicase</keyword>
<dbReference type="SUPFAM" id="SSF52540">
    <property type="entry name" value="P-loop containing nucleoside triphosphate hydrolases"/>
    <property type="match status" value="1"/>
</dbReference>
<evidence type="ECO:0000313" key="7">
    <source>
        <dbReference type="EMBL" id="GMA89169.1"/>
    </source>
</evidence>
<feature type="compositionally biased region" description="Basic residues" evidence="5">
    <location>
        <begin position="368"/>
        <end position="390"/>
    </location>
</feature>
<evidence type="ECO:0000256" key="5">
    <source>
        <dbReference type="SAM" id="MobiDB-lite"/>
    </source>
</evidence>
<dbReference type="InterPro" id="IPR050699">
    <property type="entry name" value="RNA-DNA_Helicase"/>
</dbReference>
<dbReference type="EMBL" id="BSUZ01000001">
    <property type="protein sequence ID" value="GMA89169.1"/>
    <property type="molecule type" value="Genomic_DNA"/>
</dbReference>
<dbReference type="PANTHER" id="PTHR12131:SF1">
    <property type="entry name" value="ATP-DEPENDENT RNA HELICASE SUPV3L1, MITOCHONDRIAL-RELATED"/>
    <property type="match status" value="1"/>
</dbReference>
<feature type="domain" description="Helicase C-terminal" evidence="6">
    <location>
        <begin position="1"/>
        <end position="133"/>
    </location>
</feature>
<sequence length="390" mass="42995">MRHGIGVHHAGMLPRYRRLVERLAQSGLLKVVCGTDTLGVGINVPIRTVLLVGLTKYDGRRVRRLNAREFHQISGRAGRAGFDTSGTVVVQAPEHVIEDHRAVLKAGDDPKKRRKVVRHKPPEGFVGWSQQTFENLVAAEPEPLQSRMMVSHAMLLNTISRPGDTLEHLRHLLRENQERPAAQVRLVRRAVQALPRACSPPAWSSRLAEPDETGRRARLTVDLRADFALDRPLSAFALAVLDVLDRDAPTYPLDVVSVLEATLDDPMPVLMAQRNRARGEAVEQMKADGLEYEERVEPGRRDRLAATARRPAGRHLRDLPGGPAVARRHAAVAQVGGARHGRARPHVHRDGVALRAAAVGGAAAALPVRRRPRAAPHGARRRPHRRASTT</sequence>
<keyword evidence="2" id="KW-0378">Hydrolase</keyword>
<dbReference type="InterPro" id="IPR027417">
    <property type="entry name" value="P-loop_NTPase"/>
</dbReference>
<dbReference type="PANTHER" id="PTHR12131">
    <property type="entry name" value="ATP-DEPENDENT RNA AND DNA HELICASE"/>
    <property type="match status" value="1"/>
</dbReference>
<evidence type="ECO:0000256" key="2">
    <source>
        <dbReference type="ARBA" id="ARBA00022801"/>
    </source>
</evidence>
<protein>
    <recommendedName>
        <fullName evidence="6">Helicase C-terminal domain-containing protein</fullName>
    </recommendedName>
</protein>
<reference evidence="8" key="1">
    <citation type="journal article" date="2019" name="Int. J. Syst. Evol. Microbiol.">
        <title>The Global Catalogue of Microorganisms (GCM) 10K type strain sequencing project: providing services to taxonomists for standard genome sequencing and annotation.</title>
        <authorList>
            <consortium name="The Broad Institute Genomics Platform"/>
            <consortium name="The Broad Institute Genome Sequencing Center for Infectious Disease"/>
            <person name="Wu L."/>
            <person name="Ma J."/>
        </authorList>
    </citation>
    <scope>NUCLEOTIDE SEQUENCE [LARGE SCALE GENOMIC DNA]</scope>
    <source>
        <strain evidence="8">NBRC 108730</strain>
    </source>
</reference>
<proteinExistence type="predicted"/>
<evidence type="ECO:0000313" key="8">
    <source>
        <dbReference type="Proteomes" id="UP001157017"/>
    </source>
</evidence>
<dbReference type="Gene3D" id="3.40.50.300">
    <property type="entry name" value="P-loop containing nucleotide triphosphate hydrolases"/>
    <property type="match status" value="1"/>
</dbReference>
<evidence type="ECO:0000256" key="4">
    <source>
        <dbReference type="ARBA" id="ARBA00022840"/>
    </source>
</evidence>
<name>A0ABQ6JPB2_9ACTN</name>
<dbReference type="InterPro" id="IPR021904">
    <property type="entry name" value="DUF3516"/>
</dbReference>
<organism evidence="7 8">
    <name type="scientific">Angustibacter aerolatus</name>
    <dbReference type="NCBI Taxonomy" id="1162965"/>
    <lineage>
        <taxon>Bacteria</taxon>
        <taxon>Bacillati</taxon>
        <taxon>Actinomycetota</taxon>
        <taxon>Actinomycetes</taxon>
        <taxon>Kineosporiales</taxon>
        <taxon>Kineosporiaceae</taxon>
    </lineage>
</organism>
<comment type="caution">
    <text evidence="7">The sequence shown here is derived from an EMBL/GenBank/DDBJ whole genome shotgun (WGS) entry which is preliminary data.</text>
</comment>
<evidence type="ECO:0000256" key="1">
    <source>
        <dbReference type="ARBA" id="ARBA00022741"/>
    </source>
</evidence>
<dbReference type="Proteomes" id="UP001157017">
    <property type="component" value="Unassembled WGS sequence"/>
</dbReference>
<accession>A0ABQ6JPB2</accession>
<dbReference type="PROSITE" id="PS51194">
    <property type="entry name" value="HELICASE_CTER"/>
    <property type="match status" value="1"/>
</dbReference>
<keyword evidence="4" id="KW-0067">ATP-binding</keyword>
<keyword evidence="1" id="KW-0547">Nucleotide-binding</keyword>